<evidence type="ECO:0000256" key="2">
    <source>
        <dbReference type="ARBA" id="ARBA00008520"/>
    </source>
</evidence>
<evidence type="ECO:0000256" key="5">
    <source>
        <dbReference type="SAM" id="SignalP"/>
    </source>
</evidence>
<dbReference type="InterPro" id="IPR050490">
    <property type="entry name" value="Bact_solute-bd_prot1"/>
</dbReference>
<keyword evidence="4 5" id="KW-0732">Signal</keyword>
<dbReference type="PANTHER" id="PTHR43649">
    <property type="entry name" value="ARABINOSE-BINDING PROTEIN-RELATED"/>
    <property type="match status" value="1"/>
</dbReference>
<sequence>MYSHTPQCISAALLFSALALAPITVANERPVTIACGAVGDELEQCEASVRNWEQLTGHSVTIVPLPDESNLRLDFYQSIMSAGSPELDVFQLDVVWAGLLGHDLIDLRPYLTAEDPEFFGGLITNNTTANGELIALPWFIDTGLLYYRRDLLDKYNQPLPETWEDLERIASHIMAQEQRGLSGNKLWGYVWQGDSYEGLTCDALEWFYSYTGSSFVEVDMSVSILQPGNIEILQRAAGWIGTISPPETIAHKEEDARAVFQAGDAVFMRNWPYAWGTAQRPDSAIRGLIGMAPLPRGPNGVSAATLGGWQLGVSQHSQNRALAIELVRYLVSEQEQKRRALAAGYNPSIPALYNDPQLMAEYPQFADLVEIFQGGVPRPATITGRGYPLVSRAIQRQVHRTLTGEQDAETALRNLNAQLSRLSHWYGQQPVN</sequence>
<gene>
    <name evidence="6" type="ORF">NFC81_00975</name>
</gene>
<organism evidence="6">
    <name type="scientific">Salinispirillum sp. LH 10-3-1</name>
    <dbReference type="NCBI Taxonomy" id="2952525"/>
    <lineage>
        <taxon>Bacteria</taxon>
        <taxon>Pseudomonadati</taxon>
        <taxon>Pseudomonadota</taxon>
        <taxon>Gammaproteobacteria</taxon>
        <taxon>Oceanospirillales</taxon>
        <taxon>Saccharospirillaceae</taxon>
        <taxon>Salinispirillum</taxon>
    </lineage>
</organism>
<accession>A0AB38YGG4</accession>
<dbReference type="PANTHER" id="PTHR43649:SF34">
    <property type="entry name" value="ABC TRANSPORTER PERIPLASMIC-BINDING PROTEIN YCJN-RELATED"/>
    <property type="match status" value="1"/>
</dbReference>
<evidence type="ECO:0000256" key="4">
    <source>
        <dbReference type="ARBA" id="ARBA00022729"/>
    </source>
</evidence>
<feature type="signal peptide" evidence="5">
    <location>
        <begin position="1"/>
        <end position="26"/>
    </location>
</feature>
<dbReference type="GO" id="GO:0042597">
    <property type="term" value="C:periplasmic space"/>
    <property type="evidence" value="ECO:0007669"/>
    <property type="project" value="UniProtKB-SubCell"/>
</dbReference>
<dbReference type="RefSeq" id="WP_304995668.1">
    <property type="nucleotide sequence ID" value="NZ_CP101717.1"/>
</dbReference>
<evidence type="ECO:0000256" key="3">
    <source>
        <dbReference type="ARBA" id="ARBA00022448"/>
    </source>
</evidence>
<dbReference type="CDD" id="cd14750">
    <property type="entry name" value="PBP2_TMBP"/>
    <property type="match status" value="1"/>
</dbReference>
<comment type="similarity">
    <text evidence="2">Belongs to the bacterial solute-binding protein 1 family.</text>
</comment>
<comment type="subcellular location">
    <subcellularLocation>
        <location evidence="1">Periplasm</location>
    </subcellularLocation>
</comment>
<protein>
    <submittedName>
        <fullName evidence="6">ABC transporter substrate-binding protein</fullName>
    </submittedName>
</protein>
<dbReference type="InterPro" id="IPR006059">
    <property type="entry name" value="SBP"/>
</dbReference>
<name>A0AB38YGG4_9GAMM</name>
<dbReference type="SUPFAM" id="SSF53850">
    <property type="entry name" value="Periplasmic binding protein-like II"/>
    <property type="match status" value="1"/>
</dbReference>
<keyword evidence="3" id="KW-0813">Transport</keyword>
<dbReference type="AlphaFoldDB" id="A0AB38YGG4"/>
<dbReference type="EMBL" id="CP101717">
    <property type="protein sequence ID" value="WLD58382.1"/>
    <property type="molecule type" value="Genomic_DNA"/>
</dbReference>
<reference evidence="6" key="1">
    <citation type="submission" date="2022-07" db="EMBL/GenBank/DDBJ databases">
        <title>Complete genome sequence of Salinispirillum sp. LH10-3-1 capable of multiple carbohydrate inversion isolated from a soda lake.</title>
        <authorList>
            <person name="Liu J."/>
            <person name="Zhai Y."/>
            <person name="Zhang H."/>
            <person name="Yang H."/>
            <person name="Qu J."/>
            <person name="Li J."/>
        </authorList>
    </citation>
    <scope>NUCLEOTIDE SEQUENCE</scope>
    <source>
        <strain evidence="6">LH 10-3-1</strain>
    </source>
</reference>
<feature type="chain" id="PRO_5044277546" evidence="5">
    <location>
        <begin position="27"/>
        <end position="432"/>
    </location>
</feature>
<evidence type="ECO:0000313" key="6">
    <source>
        <dbReference type="EMBL" id="WLD58382.1"/>
    </source>
</evidence>
<proteinExistence type="inferred from homology"/>
<dbReference type="Pfam" id="PF01547">
    <property type="entry name" value="SBP_bac_1"/>
    <property type="match status" value="1"/>
</dbReference>
<dbReference type="Gene3D" id="3.40.190.10">
    <property type="entry name" value="Periplasmic binding protein-like II"/>
    <property type="match status" value="2"/>
</dbReference>
<evidence type="ECO:0000256" key="1">
    <source>
        <dbReference type="ARBA" id="ARBA00004418"/>
    </source>
</evidence>